<comment type="caution">
    <text evidence="1">The sequence shown here is derived from an EMBL/GenBank/DDBJ whole genome shotgun (WGS) entry which is preliminary data.</text>
</comment>
<evidence type="ECO:0000313" key="2">
    <source>
        <dbReference type="Proteomes" id="UP000469325"/>
    </source>
</evidence>
<dbReference type="RefSeq" id="WP_154434130.1">
    <property type="nucleotide sequence ID" value="NZ_VUNC01000002.1"/>
</dbReference>
<dbReference type="Proteomes" id="UP000469325">
    <property type="component" value="Unassembled WGS sequence"/>
</dbReference>
<evidence type="ECO:0008006" key="3">
    <source>
        <dbReference type="Google" id="ProtNLM"/>
    </source>
</evidence>
<sequence length="115" mass="12357">MAAIDDLTEGARKAFLLGVGAVAMGAEKTQGVVNDLVKKGEMTVEQGKAINEELHRKVSEAAADSSDAALKEKLRGMTPEERAAWVKKAQQYADDLDAETVEVEVDETDDEHAKA</sequence>
<reference evidence="1 2" key="1">
    <citation type="submission" date="2019-08" db="EMBL/GenBank/DDBJ databases">
        <title>In-depth cultivation of the pig gut microbiome towards novel bacterial diversity and tailored functional studies.</title>
        <authorList>
            <person name="Wylensek D."/>
            <person name="Hitch T.C.A."/>
            <person name="Clavel T."/>
        </authorList>
    </citation>
    <scope>NUCLEOTIDE SEQUENCE [LARGE SCALE GENOMIC DNA]</scope>
    <source>
        <strain evidence="1 2">CA-Schmier-601-WT-1</strain>
    </source>
</reference>
<keyword evidence="2" id="KW-1185">Reference proteome</keyword>
<organism evidence="1 2">
    <name type="scientific">Olsenella porci</name>
    <dbReference type="NCBI Taxonomy" id="2652279"/>
    <lineage>
        <taxon>Bacteria</taxon>
        <taxon>Bacillati</taxon>
        <taxon>Actinomycetota</taxon>
        <taxon>Coriobacteriia</taxon>
        <taxon>Coriobacteriales</taxon>
        <taxon>Atopobiaceae</taxon>
        <taxon>Olsenella</taxon>
    </lineage>
</organism>
<gene>
    <name evidence="1" type="ORF">FYJ68_03840</name>
</gene>
<dbReference type="EMBL" id="VUNC01000002">
    <property type="protein sequence ID" value="MST72239.1"/>
    <property type="molecule type" value="Genomic_DNA"/>
</dbReference>
<proteinExistence type="predicted"/>
<dbReference type="AlphaFoldDB" id="A0A6N7XQL4"/>
<protein>
    <recommendedName>
        <fullName evidence="3">Poly(Hydroxyalcanoate) granule associated protein (Phasin)</fullName>
    </recommendedName>
</protein>
<evidence type="ECO:0000313" key="1">
    <source>
        <dbReference type="EMBL" id="MST72239.1"/>
    </source>
</evidence>
<accession>A0A6N7XQL4</accession>
<name>A0A6N7XQL4_9ACTN</name>